<sequence length="131" mass="14511">MRAKITWRSDEDGHLVTCEEEFRHALAEAEQDAARLPLIADITVGDGDCLSIGLGRAISVLSYVRASKEPPYLISQGSARVQDSEGVVFHYYGHWSEFPPSAAVRVKDAVEAVRHFCEHGELSSLLTWVEV</sequence>
<protein>
    <recommendedName>
        <fullName evidence="3">Immunity protein Imm1</fullName>
    </recommendedName>
</protein>
<evidence type="ECO:0000313" key="2">
    <source>
        <dbReference type="Proteomes" id="UP000017746"/>
    </source>
</evidence>
<evidence type="ECO:0008006" key="3">
    <source>
        <dbReference type="Google" id="ProtNLM"/>
    </source>
</evidence>
<dbReference type="PATRIC" id="fig|1246995.3.peg.5770"/>
<evidence type="ECO:0000313" key="1">
    <source>
        <dbReference type="EMBL" id="AGZ43953.1"/>
    </source>
</evidence>
<dbReference type="RefSeq" id="WP_023560290.1">
    <property type="nucleotide sequence ID" value="NC_022657.1"/>
</dbReference>
<dbReference type="KEGG" id="afs:AFR_28460"/>
<dbReference type="InterPro" id="IPR025680">
    <property type="entry name" value="DddI"/>
</dbReference>
<reference evidence="1 2" key="1">
    <citation type="journal article" date="2014" name="J. Biotechnol.">
        <title>Complete genome sequence of the actinobacterium Actinoplanes friuliensis HAG 010964, producer of the lipopeptide antibiotic friulimycin.</title>
        <authorList>
            <person name="Ruckert C."/>
            <person name="Szczepanowski R."/>
            <person name="Albersmeier A."/>
            <person name="Goesmann A."/>
            <person name="Fischer N."/>
            <person name="Steinkamper A."/>
            <person name="Puhler A."/>
            <person name="Biener R."/>
            <person name="Schwartz D."/>
            <person name="Kalinowski J."/>
        </authorList>
    </citation>
    <scope>NUCLEOTIDE SEQUENCE [LARGE SCALE GENOMIC DNA]</scope>
    <source>
        <strain evidence="1 2">DSM 7358</strain>
    </source>
</reference>
<dbReference type="STRING" id="1246995.AFR_28460"/>
<dbReference type="Proteomes" id="UP000017746">
    <property type="component" value="Chromosome"/>
</dbReference>
<accession>U5W411</accession>
<dbReference type="EMBL" id="CP006272">
    <property type="protein sequence ID" value="AGZ43953.1"/>
    <property type="molecule type" value="Genomic_DNA"/>
</dbReference>
<dbReference type="OrthoDB" id="3294468at2"/>
<gene>
    <name evidence="1" type="ORF">AFR_28460</name>
</gene>
<dbReference type="AlphaFoldDB" id="U5W411"/>
<name>U5W411_9ACTN</name>
<dbReference type="Pfam" id="PF14430">
    <property type="entry name" value="Imm1"/>
    <property type="match status" value="1"/>
</dbReference>
<proteinExistence type="predicted"/>
<keyword evidence="2" id="KW-1185">Reference proteome</keyword>
<organism evidence="1 2">
    <name type="scientific">Actinoplanes friuliensis DSM 7358</name>
    <dbReference type="NCBI Taxonomy" id="1246995"/>
    <lineage>
        <taxon>Bacteria</taxon>
        <taxon>Bacillati</taxon>
        <taxon>Actinomycetota</taxon>
        <taxon>Actinomycetes</taxon>
        <taxon>Micromonosporales</taxon>
        <taxon>Micromonosporaceae</taxon>
        <taxon>Actinoplanes</taxon>
    </lineage>
</organism>
<dbReference type="HOGENOM" id="CLU_1923037_0_0_11"/>